<gene>
    <name evidence="3" type="ORF">K504DRAFT_487064</name>
</gene>
<evidence type="ECO:0000256" key="2">
    <source>
        <dbReference type="SAM" id="MobiDB-lite"/>
    </source>
</evidence>
<dbReference type="Proteomes" id="UP000799428">
    <property type="component" value="Unassembled WGS sequence"/>
</dbReference>
<feature type="compositionally biased region" description="Polar residues" evidence="2">
    <location>
        <begin position="566"/>
        <end position="580"/>
    </location>
</feature>
<name>A0A6G1KSA1_9PLEO</name>
<feature type="compositionally biased region" description="Polar residues" evidence="2">
    <location>
        <begin position="126"/>
        <end position="137"/>
    </location>
</feature>
<keyword evidence="4" id="KW-1185">Reference proteome</keyword>
<evidence type="ECO:0000256" key="1">
    <source>
        <dbReference type="SAM" id="Coils"/>
    </source>
</evidence>
<feature type="compositionally biased region" description="Basic and acidic residues" evidence="2">
    <location>
        <begin position="66"/>
        <end position="76"/>
    </location>
</feature>
<dbReference type="OrthoDB" id="3794025at2759"/>
<protein>
    <submittedName>
        <fullName evidence="3">Uncharacterized protein</fullName>
    </submittedName>
</protein>
<sequence>MDQPAEAFQETMDISATSKEDPPVAESVSSVGGDGHISPDCKDDNMTESDVSNHVETPSFAETDFQDIKPNEKTMADDTDTESPEKEEIKTSLDDFEIRKEHSPLDKQSQVTEPAMNCDSIKTDSDPGNSLQSAATQTDSALDLDVKVDIVPTLGSLFGTPKVATTAVLTMDVKAPQREDQSLPNRPKPNDVSSIPAHLRPPPTAPRSFGLRSSEFATPAPAPDVPKTPENYRASYDRYPSHRPLNTYNHMRGGEDLARAQAQNMHLQKEVDTMRHQNETMRKNIQQEIEKDTDEVLGPMMIKVFHEKVALEKQRAKLRQKELDLHHRNIQVEQNELFLTIGHRQLFFEFEERERQTMSEVQLEHARREGAANAIAKMKQDDIRISARRQELSIQEAYLEDRESLYKAQVRGVVEEKVREQLEHEMKDRESQIINEAYERGLKEGRDQGLKEAVQEARNDTYADGFHAGFQAQKALIAFRNGDLSHDSPELAFIMDPNHPNNLFNMGMQVGRREEAPKRQRALPVHATIFEQINGTSVKINGNYVLANGNSPPVNGHASSVKGPPASSNGSANHYNSNGPQVKDNRASDNNSNGAHVDGKMNGDSGVTNGSSRIKERHLYGNDNYTSTNGLPMHANGDAGQFGGPVRSPTAPVNGITGIVNGQQTPFNSHDGLESKKSPATPIPNNTNTTNDMCAPKEVPNLMDF</sequence>
<dbReference type="AlphaFoldDB" id="A0A6G1KSA1"/>
<feature type="region of interest" description="Disordered" evidence="2">
    <location>
        <begin position="1"/>
        <end position="137"/>
    </location>
</feature>
<feature type="compositionally biased region" description="Basic and acidic residues" evidence="2">
    <location>
        <begin position="83"/>
        <end position="105"/>
    </location>
</feature>
<proteinExistence type="predicted"/>
<feature type="coiled-coil region" evidence="1">
    <location>
        <begin position="257"/>
        <end position="291"/>
    </location>
</feature>
<feature type="region of interest" description="Disordered" evidence="2">
    <location>
        <begin position="555"/>
        <end position="615"/>
    </location>
</feature>
<keyword evidence="1" id="KW-0175">Coiled coil</keyword>
<dbReference type="EMBL" id="MU005764">
    <property type="protein sequence ID" value="KAF2715362.1"/>
    <property type="molecule type" value="Genomic_DNA"/>
</dbReference>
<feature type="region of interest" description="Disordered" evidence="2">
    <location>
        <begin position="670"/>
        <end position="695"/>
    </location>
</feature>
<reference evidence="3" key="1">
    <citation type="journal article" date="2020" name="Stud. Mycol.">
        <title>101 Dothideomycetes genomes: a test case for predicting lifestyles and emergence of pathogens.</title>
        <authorList>
            <person name="Haridas S."/>
            <person name="Albert R."/>
            <person name="Binder M."/>
            <person name="Bloem J."/>
            <person name="Labutti K."/>
            <person name="Salamov A."/>
            <person name="Andreopoulos B."/>
            <person name="Baker S."/>
            <person name="Barry K."/>
            <person name="Bills G."/>
            <person name="Bluhm B."/>
            <person name="Cannon C."/>
            <person name="Castanera R."/>
            <person name="Culley D."/>
            <person name="Daum C."/>
            <person name="Ezra D."/>
            <person name="Gonzalez J."/>
            <person name="Henrissat B."/>
            <person name="Kuo A."/>
            <person name="Liang C."/>
            <person name="Lipzen A."/>
            <person name="Lutzoni F."/>
            <person name="Magnuson J."/>
            <person name="Mondo S."/>
            <person name="Nolan M."/>
            <person name="Ohm R."/>
            <person name="Pangilinan J."/>
            <person name="Park H.-J."/>
            <person name="Ramirez L."/>
            <person name="Alfaro M."/>
            <person name="Sun H."/>
            <person name="Tritt A."/>
            <person name="Yoshinaga Y."/>
            <person name="Zwiers L.-H."/>
            <person name="Turgeon B."/>
            <person name="Goodwin S."/>
            <person name="Spatafora J."/>
            <person name="Crous P."/>
            <person name="Grigoriev I."/>
        </authorList>
    </citation>
    <scope>NUCLEOTIDE SEQUENCE</scope>
    <source>
        <strain evidence="3">CBS 279.74</strain>
    </source>
</reference>
<feature type="region of interest" description="Disordered" evidence="2">
    <location>
        <begin position="175"/>
        <end position="245"/>
    </location>
</feature>
<organism evidence="3 4">
    <name type="scientific">Pleomassaria siparia CBS 279.74</name>
    <dbReference type="NCBI Taxonomy" id="1314801"/>
    <lineage>
        <taxon>Eukaryota</taxon>
        <taxon>Fungi</taxon>
        <taxon>Dikarya</taxon>
        <taxon>Ascomycota</taxon>
        <taxon>Pezizomycotina</taxon>
        <taxon>Dothideomycetes</taxon>
        <taxon>Pleosporomycetidae</taxon>
        <taxon>Pleosporales</taxon>
        <taxon>Pleomassariaceae</taxon>
        <taxon>Pleomassaria</taxon>
    </lineage>
</organism>
<accession>A0A6G1KSA1</accession>
<evidence type="ECO:0000313" key="3">
    <source>
        <dbReference type="EMBL" id="KAF2715362.1"/>
    </source>
</evidence>
<evidence type="ECO:0000313" key="4">
    <source>
        <dbReference type="Proteomes" id="UP000799428"/>
    </source>
</evidence>